<dbReference type="VEuPathDB" id="FungiDB:CLUG_04348"/>
<dbReference type="EMBL" id="CH408080">
    <property type="protein sequence ID" value="EEQ40221.1"/>
    <property type="molecule type" value="Genomic_DNA"/>
</dbReference>
<evidence type="ECO:0000313" key="3">
    <source>
        <dbReference type="Proteomes" id="UP000007703"/>
    </source>
</evidence>
<feature type="region of interest" description="Disordered" evidence="1">
    <location>
        <begin position="275"/>
        <end position="317"/>
    </location>
</feature>
<dbReference type="KEGG" id="clu:CLUG_04348"/>
<name>C4Y820_CLAL4</name>
<protein>
    <submittedName>
        <fullName evidence="2">Uncharacterized protein</fullName>
    </submittedName>
</protein>
<evidence type="ECO:0000313" key="2">
    <source>
        <dbReference type="EMBL" id="EEQ40221.1"/>
    </source>
</evidence>
<evidence type="ECO:0000256" key="1">
    <source>
        <dbReference type="SAM" id="MobiDB-lite"/>
    </source>
</evidence>
<accession>C4Y820</accession>
<feature type="compositionally biased region" description="Polar residues" evidence="1">
    <location>
        <begin position="306"/>
        <end position="317"/>
    </location>
</feature>
<organism evidence="2 3">
    <name type="scientific">Clavispora lusitaniae (strain ATCC 42720)</name>
    <name type="common">Yeast</name>
    <name type="synonym">Candida lusitaniae</name>
    <dbReference type="NCBI Taxonomy" id="306902"/>
    <lineage>
        <taxon>Eukaryota</taxon>
        <taxon>Fungi</taxon>
        <taxon>Dikarya</taxon>
        <taxon>Ascomycota</taxon>
        <taxon>Saccharomycotina</taxon>
        <taxon>Pichiomycetes</taxon>
        <taxon>Metschnikowiaceae</taxon>
        <taxon>Clavispora</taxon>
    </lineage>
</organism>
<dbReference type="HOGENOM" id="CLU_877168_0_0_1"/>
<dbReference type="InParanoid" id="C4Y820"/>
<dbReference type="Proteomes" id="UP000007703">
    <property type="component" value="Unassembled WGS sequence"/>
</dbReference>
<reference evidence="2 3" key="1">
    <citation type="journal article" date="2009" name="Nature">
        <title>Evolution of pathogenicity and sexual reproduction in eight Candida genomes.</title>
        <authorList>
            <person name="Butler G."/>
            <person name="Rasmussen M.D."/>
            <person name="Lin M.F."/>
            <person name="Santos M.A."/>
            <person name="Sakthikumar S."/>
            <person name="Munro C.A."/>
            <person name="Rheinbay E."/>
            <person name="Grabherr M."/>
            <person name="Forche A."/>
            <person name="Reedy J.L."/>
            <person name="Agrafioti I."/>
            <person name="Arnaud M.B."/>
            <person name="Bates S."/>
            <person name="Brown A.J."/>
            <person name="Brunke S."/>
            <person name="Costanzo M.C."/>
            <person name="Fitzpatrick D.A."/>
            <person name="de Groot P.W."/>
            <person name="Harris D."/>
            <person name="Hoyer L.L."/>
            <person name="Hube B."/>
            <person name="Klis F.M."/>
            <person name="Kodira C."/>
            <person name="Lennard N."/>
            <person name="Logue M.E."/>
            <person name="Martin R."/>
            <person name="Neiman A.M."/>
            <person name="Nikolaou E."/>
            <person name="Quail M.A."/>
            <person name="Quinn J."/>
            <person name="Santos M.C."/>
            <person name="Schmitzberger F.F."/>
            <person name="Sherlock G."/>
            <person name="Shah P."/>
            <person name="Silverstein K.A."/>
            <person name="Skrzypek M.S."/>
            <person name="Soll D."/>
            <person name="Staggs R."/>
            <person name="Stansfield I."/>
            <person name="Stumpf M.P."/>
            <person name="Sudbery P.E."/>
            <person name="Srikantha T."/>
            <person name="Zeng Q."/>
            <person name="Berman J."/>
            <person name="Berriman M."/>
            <person name="Heitman J."/>
            <person name="Gow N.A."/>
            <person name="Lorenz M.C."/>
            <person name="Birren B.W."/>
            <person name="Kellis M."/>
            <person name="Cuomo C.A."/>
        </authorList>
    </citation>
    <scope>NUCLEOTIDE SEQUENCE [LARGE SCALE GENOMIC DNA]</scope>
    <source>
        <strain evidence="2 3">ATCC 42720</strain>
    </source>
</reference>
<sequence>MKYLMCDGPICISPFSHRKFSSTIRSCDSVPDYVHDLSFQSKQRLAVELLRIGNLDKTALWSRNSALDHQNSGLAVRVQNLVVEHCAIAPTHTTGHFLARQNSTWVLGGTHGTSRSVGNRNTVCGTQTLEAVSLHDTSKTFTFRNGFNVHKSAHREIVGGDFGAWRYNAVVCSHTELAELGLGRHAGVRAELHVVARDVLQLVDSAHQNRRVAVFFHRLVGNHLARVHFDHRGAKSLAALREPRNHVSFNAKKTWSLQQRLSLVGKRQRVVDLRLGSDGQRNRMDGCDAGSAARKDNVSEPAGSFQAVSQPESPCHS</sequence>
<dbReference type="AlphaFoldDB" id="C4Y820"/>
<proteinExistence type="predicted"/>
<gene>
    <name evidence="2" type="ORF">CLUG_04348</name>
</gene>